<proteinExistence type="predicted"/>
<dbReference type="KEGG" id="pmes:FX988_01916"/>
<accession>A0A857JL08</accession>
<evidence type="ECO:0008006" key="3">
    <source>
        <dbReference type="Google" id="ProtNLM"/>
    </source>
</evidence>
<dbReference type="Proteomes" id="UP000464524">
    <property type="component" value="Chromosome"/>
</dbReference>
<dbReference type="PROSITE" id="PS51257">
    <property type="entry name" value="PROKAR_LIPOPROTEIN"/>
    <property type="match status" value="1"/>
</dbReference>
<reference evidence="1 2" key="1">
    <citation type="submission" date="2019-12" db="EMBL/GenBank/DDBJ databases">
        <title>Genome sequencing and assembly of endphytes of Porphyra tenera.</title>
        <authorList>
            <person name="Park J.M."/>
            <person name="Shin R."/>
            <person name="Jo S.H."/>
        </authorList>
    </citation>
    <scope>NUCLEOTIDE SEQUENCE [LARGE SCALE GENOMIC DNA]</scope>
    <source>
        <strain evidence="1 2">GPM4</strain>
    </source>
</reference>
<evidence type="ECO:0000313" key="1">
    <source>
        <dbReference type="EMBL" id="QHJ11681.1"/>
    </source>
</evidence>
<dbReference type="EMBL" id="CP047656">
    <property type="protein sequence ID" value="QHJ11681.1"/>
    <property type="molecule type" value="Genomic_DNA"/>
</dbReference>
<name>A0A857JL08_9ALTE</name>
<sequence length="177" mass="19751">MKCAMIFPMLTLLLACSEQKEDLTAYIDDVKNTTPMNIEPYPEFTTSPAFAYSANELRSPFQRLKNAPQVETTPATPTCPQPNTTHVKHPLEQYGIDAMAFIGTINNSQKKWALIQTNEGRLYRATIGDYLGLFYGRITAIKDGEITYTEMLPDGTGCWQKKQATLSMQDNAGENNG</sequence>
<gene>
    <name evidence="1" type="ORF">FX988_01916</name>
</gene>
<dbReference type="InterPro" id="IPR007446">
    <property type="entry name" value="PilP"/>
</dbReference>
<keyword evidence="2" id="KW-1185">Reference proteome</keyword>
<dbReference type="Gene3D" id="2.30.30.830">
    <property type="match status" value="1"/>
</dbReference>
<dbReference type="RefSeq" id="WP_254700771.1">
    <property type="nucleotide sequence ID" value="NZ_CP047656.1"/>
</dbReference>
<organism evidence="1 2">
    <name type="scientific">Paraglaciecola mesophila</name>
    <dbReference type="NCBI Taxonomy" id="197222"/>
    <lineage>
        <taxon>Bacteria</taxon>
        <taxon>Pseudomonadati</taxon>
        <taxon>Pseudomonadota</taxon>
        <taxon>Gammaproteobacteria</taxon>
        <taxon>Alteromonadales</taxon>
        <taxon>Alteromonadaceae</taxon>
        <taxon>Paraglaciecola</taxon>
    </lineage>
</organism>
<dbReference type="AlphaFoldDB" id="A0A857JL08"/>
<evidence type="ECO:0000313" key="2">
    <source>
        <dbReference type="Proteomes" id="UP000464524"/>
    </source>
</evidence>
<dbReference type="Pfam" id="PF04351">
    <property type="entry name" value="PilP"/>
    <property type="match status" value="1"/>
</dbReference>
<dbReference type="PIRSF" id="PIRSF016481">
    <property type="entry name" value="Pilus_assembly_PilP"/>
    <property type="match status" value="1"/>
</dbReference>
<protein>
    <recommendedName>
        <fullName evidence="3">Pilus assembly protein PilP</fullName>
    </recommendedName>
</protein>